<evidence type="ECO:0000313" key="2">
    <source>
        <dbReference type="Proteomes" id="UP001164305"/>
    </source>
</evidence>
<name>A0ABY6G5X4_9MICO</name>
<evidence type="ECO:0000313" key="1">
    <source>
        <dbReference type="EMBL" id="UYG18206.1"/>
    </source>
</evidence>
<dbReference type="InterPro" id="IPR007423">
    <property type="entry name" value="Sel_put"/>
</dbReference>
<reference evidence="1" key="1">
    <citation type="submission" date="2022-10" db="EMBL/GenBank/DDBJ databases">
        <title>Whole-Genome Sequencing of Brachybacterium huguangmaarense BRM-3, Isolated from Betula schmidtii.</title>
        <authorList>
            <person name="Haam D."/>
        </authorList>
    </citation>
    <scope>NUCLEOTIDE SEQUENCE</scope>
    <source>
        <strain evidence="1">BRM-3</strain>
    </source>
</reference>
<dbReference type="Proteomes" id="UP001164305">
    <property type="component" value="Chromosome"/>
</dbReference>
<gene>
    <name evidence="1" type="ORF">BRM3_05005</name>
</gene>
<dbReference type="PROSITE" id="PS51257">
    <property type="entry name" value="PROKAR_LIPOPROTEIN"/>
    <property type="match status" value="1"/>
</dbReference>
<sequence>MPAVLREIRRVARGILGSDAYDVYLHHHAVTGCRHEPLSEREFWRRRYDEQGRRPEGRCC</sequence>
<accession>A0ABY6G5X4</accession>
<proteinExistence type="predicted"/>
<organism evidence="1 2">
    <name type="scientific">Brachybacterium huguangmaarense</name>
    <dbReference type="NCBI Taxonomy" id="1652028"/>
    <lineage>
        <taxon>Bacteria</taxon>
        <taxon>Bacillati</taxon>
        <taxon>Actinomycetota</taxon>
        <taxon>Actinomycetes</taxon>
        <taxon>Micrococcales</taxon>
        <taxon>Dermabacteraceae</taxon>
        <taxon>Brachybacterium</taxon>
    </lineage>
</organism>
<protein>
    <submittedName>
        <fullName evidence="1">YbdD/YjiX family protein</fullName>
    </submittedName>
</protein>
<dbReference type="EMBL" id="CP107020">
    <property type="protein sequence ID" value="UYG18206.1"/>
    <property type="molecule type" value="Genomic_DNA"/>
</dbReference>
<dbReference type="Pfam" id="PF04328">
    <property type="entry name" value="Sel_put"/>
    <property type="match status" value="1"/>
</dbReference>
<keyword evidence="2" id="KW-1185">Reference proteome</keyword>